<dbReference type="InterPro" id="IPR013324">
    <property type="entry name" value="RNA_pol_sigma_r3/r4-like"/>
</dbReference>
<protein>
    <submittedName>
        <fullName evidence="1">SatD family protein</fullName>
    </submittedName>
</protein>
<dbReference type="InterPro" id="IPR032580">
    <property type="entry name" value="SatD"/>
</dbReference>
<dbReference type="SUPFAM" id="SSF88659">
    <property type="entry name" value="Sigma3 and sigma4 domains of RNA polymerase sigma factors"/>
    <property type="match status" value="1"/>
</dbReference>
<evidence type="ECO:0000313" key="1">
    <source>
        <dbReference type="EMBL" id="TWD13690.1"/>
    </source>
</evidence>
<dbReference type="Pfam" id="PF16264">
    <property type="entry name" value="SatD"/>
    <property type="match status" value="1"/>
</dbReference>
<evidence type="ECO:0000313" key="2">
    <source>
        <dbReference type="Proteomes" id="UP000315628"/>
    </source>
</evidence>
<sequence>MSHLKGRTVATLIGDVVGSRDSDDRRGLHRRLLAALADETARSVALEPPAVTVGDEFQGCYPTVGAAIAAGWRLRTTLLPEVDVRVGIGWGPVTRLDDTVQDGPGWWAAREAIDWVAEAQTKAGTRAVRTAYRSEEPGGPDPAAVDAALRCRDHLLGSLDERSQRILGGLMAGRTQAEIADSEDISASAVSQRVRGDGLALLLQVADQLAEVGARR</sequence>
<dbReference type="OrthoDB" id="4711815at2"/>
<dbReference type="AlphaFoldDB" id="A0A560W7Y2"/>
<name>A0A560W7Y2_9MICO</name>
<proteinExistence type="predicted"/>
<keyword evidence="2" id="KW-1185">Reference proteome</keyword>
<dbReference type="RefSeq" id="WP_144857767.1">
    <property type="nucleotide sequence ID" value="NZ_BAAAYT010000002.1"/>
</dbReference>
<comment type="caution">
    <text evidence="1">The sequence shown here is derived from an EMBL/GenBank/DDBJ whole genome shotgun (WGS) entry which is preliminary data.</text>
</comment>
<organism evidence="1 2">
    <name type="scientific">Marihabitans asiaticum</name>
    <dbReference type="NCBI Taxonomy" id="415218"/>
    <lineage>
        <taxon>Bacteria</taxon>
        <taxon>Bacillati</taxon>
        <taxon>Actinomycetota</taxon>
        <taxon>Actinomycetes</taxon>
        <taxon>Micrococcales</taxon>
        <taxon>Intrasporangiaceae</taxon>
        <taxon>Marihabitans</taxon>
    </lineage>
</organism>
<reference evidence="1 2" key="1">
    <citation type="submission" date="2019-06" db="EMBL/GenBank/DDBJ databases">
        <title>Sequencing the genomes of 1000 actinobacteria strains.</title>
        <authorList>
            <person name="Klenk H.-P."/>
        </authorList>
    </citation>
    <scope>NUCLEOTIDE SEQUENCE [LARGE SCALE GENOMIC DNA]</scope>
    <source>
        <strain evidence="1 2">DSM 18935</strain>
    </source>
</reference>
<accession>A0A560W7Y2</accession>
<gene>
    <name evidence="1" type="ORF">FB557_2320</name>
</gene>
<dbReference type="EMBL" id="VIUW01000004">
    <property type="protein sequence ID" value="TWD13690.1"/>
    <property type="molecule type" value="Genomic_DNA"/>
</dbReference>
<dbReference type="Proteomes" id="UP000315628">
    <property type="component" value="Unassembled WGS sequence"/>
</dbReference>